<accession>A0A1H0ZCE8</accession>
<dbReference type="Gene3D" id="3.40.50.2020">
    <property type="match status" value="1"/>
</dbReference>
<dbReference type="SUPFAM" id="SSF53271">
    <property type="entry name" value="PRTase-like"/>
    <property type="match status" value="1"/>
</dbReference>
<dbReference type="InterPro" id="IPR029057">
    <property type="entry name" value="PRTase-like"/>
</dbReference>
<dbReference type="STRING" id="553311.SAMN05216231_1147"/>
<dbReference type="PANTHER" id="PTHR47505">
    <property type="entry name" value="DNA UTILIZATION PROTEIN YHGH"/>
    <property type="match status" value="1"/>
</dbReference>
<dbReference type="EMBL" id="FNKD01000001">
    <property type="protein sequence ID" value="SDQ25084.1"/>
    <property type="molecule type" value="Genomic_DNA"/>
</dbReference>
<name>A0A1H0ZCE8_9BACI</name>
<dbReference type="RefSeq" id="WP_092491961.1">
    <property type="nucleotide sequence ID" value="NZ_FNKD01000001.1"/>
</dbReference>
<dbReference type="InterPro" id="IPR000836">
    <property type="entry name" value="PRTase_dom"/>
</dbReference>
<gene>
    <name evidence="2" type="ORF">SAMN05216231_1147</name>
</gene>
<proteinExistence type="inferred from homology"/>
<dbReference type="InterPro" id="IPR051910">
    <property type="entry name" value="ComF/GntX_DNA_util-trans"/>
</dbReference>
<dbReference type="AlphaFoldDB" id="A0A1H0ZCE8"/>
<protein>
    <submittedName>
        <fullName evidence="2">Competence protein ComFC</fullName>
    </submittedName>
</protein>
<dbReference type="PANTHER" id="PTHR47505:SF1">
    <property type="entry name" value="DNA UTILIZATION PROTEIN YHGH"/>
    <property type="match status" value="1"/>
</dbReference>
<keyword evidence="3" id="KW-1185">Reference proteome</keyword>
<organism evidence="2 3">
    <name type="scientific">Virgibacillus salinus</name>
    <dbReference type="NCBI Taxonomy" id="553311"/>
    <lineage>
        <taxon>Bacteria</taxon>
        <taxon>Bacillati</taxon>
        <taxon>Bacillota</taxon>
        <taxon>Bacilli</taxon>
        <taxon>Bacillales</taxon>
        <taxon>Bacillaceae</taxon>
        <taxon>Virgibacillus</taxon>
    </lineage>
</organism>
<comment type="similarity">
    <text evidence="1">Belongs to the ComF/GntX family.</text>
</comment>
<evidence type="ECO:0000256" key="1">
    <source>
        <dbReference type="ARBA" id="ARBA00008007"/>
    </source>
</evidence>
<reference evidence="2 3" key="1">
    <citation type="submission" date="2016-10" db="EMBL/GenBank/DDBJ databases">
        <authorList>
            <person name="de Groot N.N."/>
        </authorList>
    </citation>
    <scope>NUCLEOTIDE SEQUENCE [LARGE SCALE GENOMIC DNA]</scope>
    <source>
        <strain evidence="2 3">CGMCC 1.10449</strain>
    </source>
</reference>
<evidence type="ECO:0000313" key="3">
    <source>
        <dbReference type="Proteomes" id="UP000199444"/>
    </source>
</evidence>
<sequence length="227" mass="26469">MNCLWCDAEIIPEINWENLFTLSKPKNLCSDCEKKFSILEGKRCRKCSRISEEPFCLDCKRWDVHGENDDPLVLNFSVFNYNEQMQDMISRWKYRGDYCIGNSFKRYYTKAFDQEFTYLPKDTIAVPIPLSDERMKERGFNQSLQLASFLSLETCELLTRVHGEKQSKKTRKERISTLNPFKIMKTINKPVILTDDIYTTGSTLRHAASLLKEKGCPTVYALTLVRG</sequence>
<evidence type="ECO:0000313" key="2">
    <source>
        <dbReference type="EMBL" id="SDQ25084.1"/>
    </source>
</evidence>
<dbReference type="Proteomes" id="UP000199444">
    <property type="component" value="Unassembled WGS sequence"/>
</dbReference>
<dbReference type="CDD" id="cd06223">
    <property type="entry name" value="PRTases_typeI"/>
    <property type="match status" value="1"/>
</dbReference>